<dbReference type="GO" id="GO:0006508">
    <property type="term" value="P:proteolysis"/>
    <property type="evidence" value="ECO:0007669"/>
    <property type="project" value="UniProtKB-KW"/>
</dbReference>
<keyword evidence="9" id="KW-1185">Reference proteome</keyword>
<comment type="caution">
    <text evidence="8">The sequence shown here is derived from an EMBL/GenBank/DDBJ whole genome shotgun (WGS) entry which is preliminary data.</text>
</comment>
<reference evidence="8" key="1">
    <citation type="journal article" date="2023" name="Mol. Biol. Evol.">
        <title>Third-Generation Sequencing Reveals the Adaptive Role of the Epigenome in Three Deep-Sea Polychaetes.</title>
        <authorList>
            <person name="Perez M."/>
            <person name="Aroh O."/>
            <person name="Sun Y."/>
            <person name="Lan Y."/>
            <person name="Juniper S.K."/>
            <person name="Young C.R."/>
            <person name="Angers B."/>
            <person name="Qian P.Y."/>
        </authorList>
    </citation>
    <scope>NUCLEOTIDE SEQUENCE</scope>
    <source>
        <strain evidence="8">R07B-5</strain>
    </source>
</reference>
<evidence type="ECO:0000313" key="9">
    <source>
        <dbReference type="Proteomes" id="UP001209878"/>
    </source>
</evidence>
<dbReference type="EMBL" id="JAODUO010000042">
    <property type="protein sequence ID" value="KAK2191951.1"/>
    <property type="molecule type" value="Genomic_DNA"/>
</dbReference>
<evidence type="ECO:0000256" key="4">
    <source>
        <dbReference type="ARBA" id="ARBA00034725"/>
    </source>
</evidence>
<keyword evidence="3" id="KW-0378">Hydrolase</keyword>
<dbReference type="PANTHER" id="PTHR28631:SF1">
    <property type="entry name" value="ACTIN MATURATION PROTEASE"/>
    <property type="match status" value="1"/>
</dbReference>
<dbReference type="InterPro" id="IPR040043">
    <property type="entry name" value="ACTMAP"/>
</dbReference>
<dbReference type="PANTHER" id="PTHR28631">
    <property type="entry name" value="UPF0692 PROTEIN C19ORF54"/>
    <property type="match status" value="1"/>
</dbReference>
<accession>A0AAD9UJS7</accession>
<evidence type="ECO:0000256" key="2">
    <source>
        <dbReference type="ARBA" id="ARBA00022670"/>
    </source>
</evidence>
<protein>
    <recommendedName>
        <fullName evidence="5">Actin maturation protease</fullName>
    </recommendedName>
    <alternativeName>
        <fullName evidence="6">Actin aminopeptidase ACTMAP</fullName>
    </alternativeName>
</protein>
<name>A0AAD9UJS7_RIDPI</name>
<proteinExistence type="inferred from homology"/>
<evidence type="ECO:0000256" key="1">
    <source>
        <dbReference type="ARBA" id="ARBA00022438"/>
    </source>
</evidence>
<evidence type="ECO:0000256" key="5">
    <source>
        <dbReference type="ARBA" id="ARBA00034848"/>
    </source>
</evidence>
<dbReference type="Pfam" id="PF21646">
    <property type="entry name" value="ACTMAP-like_C"/>
    <property type="match status" value="1"/>
</dbReference>
<keyword evidence="1" id="KW-0031">Aminopeptidase</keyword>
<evidence type="ECO:0000256" key="7">
    <source>
        <dbReference type="ARBA" id="ARBA00049041"/>
    </source>
</evidence>
<evidence type="ECO:0000256" key="6">
    <source>
        <dbReference type="ARBA" id="ARBA00034908"/>
    </source>
</evidence>
<keyword evidence="2" id="KW-0645">Protease</keyword>
<sequence>MSDSVAPPPPPPPPTVVTFPLQTTIKTAVLHNLNKAIADVRPETVVRDAWRALCQRRKYGDSNMYGLCHFHQTPNVVQDGPMCGLVALCMAGHQLGSTDISADEILAKAKYLGFTNNGEMFSATHMCTLAETLYTCRAELVREMSERWDPVIDALVHNNPVLIPYDKDGNNEPCCKKGHKAHWAVLTGLLICVDSVKSVPTALMAHYKVDSEDPSLLLTHTPHEAGELRDLTSTREAGSVYVFAKQGKSVQTHLWCLNQLLESNSNLRELDPQIASHIEDYVVSSTSIEQGLCNQLVILHET</sequence>
<evidence type="ECO:0000256" key="3">
    <source>
        <dbReference type="ARBA" id="ARBA00022801"/>
    </source>
</evidence>
<comment type="catalytic activity">
    <reaction evidence="7">
        <text>N-terminal N(alpha)-acetyl-L-cysteinyl-L-aspartyl-[protein] + H2O = N-terminal L-aspartyl-[protein] + N-acetyl-L-cysteine</text>
        <dbReference type="Rhea" id="RHEA:74579"/>
        <dbReference type="Rhea" id="RHEA-COMP:12669"/>
        <dbReference type="Rhea" id="RHEA-COMP:18395"/>
        <dbReference type="ChEBI" id="CHEBI:15377"/>
        <dbReference type="ChEBI" id="CHEBI:64720"/>
        <dbReference type="ChEBI" id="CHEBI:78236"/>
        <dbReference type="ChEBI" id="CHEBI:193599"/>
    </reaction>
    <physiologicalReaction direction="left-to-right" evidence="7">
        <dbReference type="Rhea" id="RHEA:74580"/>
    </physiologicalReaction>
</comment>
<comment type="similarity">
    <text evidence="4">Belongs to the ACTMAP family.</text>
</comment>
<dbReference type="Proteomes" id="UP001209878">
    <property type="component" value="Unassembled WGS sequence"/>
</dbReference>
<organism evidence="8 9">
    <name type="scientific">Ridgeia piscesae</name>
    <name type="common">Tubeworm</name>
    <dbReference type="NCBI Taxonomy" id="27915"/>
    <lineage>
        <taxon>Eukaryota</taxon>
        <taxon>Metazoa</taxon>
        <taxon>Spiralia</taxon>
        <taxon>Lophotrochozoa</taxon>
        <taxon>Annelida</taxon>
        <taxon>Polychaeta</taxon>
        <taxon>Sedentaria</taxon>
        <taxon>Canalipalpata</taxon>
        <taxon>Sabellida</taxon>
        <taxon>Siboglinidae</taxon>
        <taxon>Ridgeia</taxon>
    </lineage>
</organism>
<dbReference type="GO" id="GO:0004177">
    <property type="term" value="F:aminopeptidase activity"/>
    <property type="evidence" value="ECO:0007669"/>
    <property type="project" value="UniProtKB-KW"/>
</dbReference>
<dbReference type="AlphaFoldDB" id="A0AAD9UJS7"/>
<evidence type="ECO:0000313" key="8">
    <source>
        <dbReference type="EMBL" id="KAK2191951.1"/>
    </source>
</evidence>
<gene>
    <name evidence="8" type="ORF">NP493_42g10027</name>
</gene>